<feature type="region of interest" description="Disordered" evidence="1">
    <location>
        <begin position="11"/>
        <end position="38"/>
    </location>
</feature>
<protein>
    <submittedName>
        <fullName evidence="2">GH11929</fullName>
    </submittedName>
</protein>
<reference evidence="2 3" key="1">
    <citation type="journal article" date="2007" name="Nature">
        <title>Evolution of genes and genomes on the Drosophila phylogeny.</title>
        <authorList>
            <consortium name="Drosophila 12 Genomes Consortium"/>
            <person name="Clark A.G."/>
            <person name="Eisen M.B."/>
            <person name="Smith D.R."/>
            <person name="Bergman C.M."/>
            <person name="Oliver B."/>
            <person name="Markow T.A."/>
            <person name="Kaufman T.C."/>
            <person name="Kellis M."/>
            <person name="Gelbart W."/>
            <person name="Iyer V.N."/>
            <person name="Pollard D.A."/>
            <person name="Sackton T.B."/>
            <person name="Larracuente A.M."/>
            <person name="Singh N.D."/>
            <person name="Abad J.P."/>
            <person name="Abt D.N."/>
            <person name="Adryan B."/>
            <person name="Aguade M."/>
            <person name="Akashi H."/>
            <person name="Anderson W.W."/>
            <person name="Aquadro C.F."/>
            <person name="Ardell D.H."/>
            <person name="Arguello R."/>
            <person name="Artieri C.G."/>
            <person name="Barbash D.A."/>
            <person name="Barker D."/>
            <person name="Barsanti P."/>
            <person name="Batterham P."/>
            <person name="Batzoglou S."/>
            <person name="Begun D."/>
            <person name="Bhutkar A."/>
            <person name="Blanco E."/>
            <person name="Bosak S.A."/>
            <person name="Bradley R.K."/>
            <person name="Brand A.D."/>
            <person name="Brent M.R."/>
            <person name="Brooks A.N."/>
            <person name="Brown R.H."/>
            <person name="Butlin R.K."/>
            <person name="Caggese C."/>
            <person name="Calvi B.R."/>
            <person name="Bernardo de Carvalho A."/>
            <person name="Caspi A."/>
            <person name="Castrezana S."/>
            <person name="Celniker S.E."/>
            <person name="Chang J.L."/>
            <person name="Chapple C."/>
            <person name="Chatterji S."/>
            <person name="Chinwalla A."/>
            <person name="Civetta A."/>
            <person name="Clifton S.W."/>
            <person name="Comeron J.M."/>
            <person name="Costello J.C."/>
            <person name="Coyne J.A."/>
            <person name="Daub J."/>
            <person name="David R.G."/>
            <person name="Delcher A.L."/>
            <person name="Delehaunty K."/>
            <person name="Do C.B."/>
            <person name="Ebling H."/>
            <person name="Edwards K."/>
            <person name="Eickbush T."/>
            <person name="Evans J.D."/>
            <person name="Filipski A."/>
            <person name="Findeiss S."/>
            <person name="Freyhult E."/>
            <person name="Fulton L."/>
            <person name="Fulton R."/>
            <person name="Garcia A.C."/>
            <person name="Gardiner A."/>
            <person name="Garfield D.A."/>
            <person name="Garvin B.E."/>
            <person name="Gibson G."/>
            <person name="Gilbert D."/>
            <person name="Gnerre S."/>
            <person name="Godfrey J."/>
            <person name="Good R."/>
            <person name="Gotea V."/>
            <person name="Gravely B."/>
            <person name="Greenberg A.J."/>
            <person name="Griffiths-Jones S."/>
            <person name="Gross S."/>
            <person name="Guigo R."/>
            <person name="Gustafson E.A."/>
            <person name="Haerty W."/>
            <person name="Hahn M.W."/>
            <person name="Halligan D.L."/>
            <person name="Halpern A.L."/>
            <person name="Halter G.M."/>
            <person name="Han M.V."/>
            <person name="Heger A."/>
            <person name="Hillier L."/>
            <person name="Hinrichs A.S."/>
            <person name="Holmes I."/>
            <person name="Hoskins R.A."/>
            <person name="Hubisz M.J."/>
            <person name="Hultmark D."/>
            <person name="Huntley M.A."/>
            <person name="Jaffe D.B."/>
            <person name="Jagadeeshan S."/>
            <person name="Jeck W.R."/>
            <person name="Johnson J."/>
            <person name="Jones C.D."/>
            <person name="Jordan W.C."/>
            <person name="Karpen G.H."/>
            <person name="Kataoka E."/>
            <person name="Keightley P.D."/>
            <person name="Kheradpour P."/>
            <person name="Kirkness E.F."/>
            <person name="Koerich L.B."/>
            <person name="Kristiansen K."/>
            <person name="Kudrna D."/>
            <person name="Kulathinal R.J."/>
            <person name="Kumar S."/>
            <person name="Kwok R."/>
            <person name="Lander E."/>
            <person name="Langley C.H."/>
            <person name="Lapoint R."/>
            <person name="Lazzaro B.P."/>
            <person name="Lee S.J."/>
            <person name="Levesque L."/>
            <person name="Li R."/>
            <person name="Lin C.F."/>
            <person name="Lin M.F."/>
            <person name="Lindblad-Toh K."/>
            <person name="Llopart A."/>
            <person name="Long M."/>
            <person name="Low L."/>
            <person name="Lozovsky E."/>
            <person name="Lu J."/>
            <person name="Luo M."/>
            <person name="Machado C.A."/>
            <person name="Makalowski W."/>
            <person name="Marzo M."/>
            <person name="Matsuda M."/>
            <person name="Matzkin L."/>
            <person name="McAllister B."/>
            <person name="McBride C.S."/>
            <person name="McKernan B."/>
            <person name="McKernan K."/>
            <person name="Mendez-Lago M."/>
            <person name="Minx P."/>
            <person name="Mollenhauer M.U."/>
            <person name="Montooth K."/>
            <person name="Mount S.M."/>
            <person name="Mu X."/>
            <person name="Myers E."/>
            <person name="Negre B."/>
            <person name="Newfeld S."/>
            <person name="Nielsen R."/>
            <person name="Noor M.A."/>
            <person name="O'Grady P."/>
            <person name="Pachter L."/>
            <person name="Papaceit M."/>
            <person name="Parisi M.J."/>
            <person name="Parisi M."/>
            <person name="Parts L."/>
            <person name="Pedersen J.S."/>
            <person name="Pesole G."/>
            <person name="Phillippy A.M."/>
            <person name="Ponting C.P."/>
            <person name="Pop M."/>
            <person name="Porcelli D."/>
            <person name="Powell J.R."/>
            <person name="Prohaska S."/>
            <person name="Pruitt K."/>
            <person name="Puig M."/>
            <person name="Quesneville H."/>
            <person name="Ram K.R."/>
            <person name="Rand D."/>
            <person name="Rasmussen M.D."/>
            <person name="Reed L.K."/>
            <person name="Reenan R."/>
            <person name="Reily A."/>
            <person name="Remington K.A."/>
            <person name="Rieger T.T."/>
            <person name="Ritchie M.G."/>
            <person name="Robin C."/>
            <person name="Rogers Y.H."/>
            <person name="Rohde C."/>
            <person name="Rozas J."/>
            <person name="Rubenfield M.J."/>
            <person name="Ruiz A."/>
            <person name="Russo S."/>
            <person name="Salzberg S.L."/>
            <person name="Sanchez-Gracia A."/>
            <person name="Saranga D.J."/>
            <person name="Sato H."/>
            <person name="Schaeffer S.W."/>
            <person name="Schatz M.C."/>
            <person name="Schlenke T."/>
            <person name="Schwartz R."/>
            <person name="Segarra C."/>
            <person name="Singh R.S."/>
            <person name="Sirot L."/>
            <person name="Sirota M."/>
            <person name="Sisneros N.B."/>
            <person name="Smith C.D."/>
            <person name="Smith T.F."/>
            <person name="Spieth J."/>
            <person name="Stage D.E."/>
            <person name="Stark A."/>
            <person name="Stephan W."/>
            <person name="Strausberg R.L."/>
            <person name="Strempel S."/>
            <person name="Sturgill D."/>
            <person name="Sutton G."/>
            <person name="Sutton G.G."/>
            <person name="Tao W."/>
            <person name="Teichmann S."/>
            <person name="Tobari Y.N."/>
            <person name="Tomimura Y."/>
            <person name="Tsolas J.M."/>
            <person name="Valente V.L."/>
            <person name="Venter E."/>
            <person name="Venter J.C."/>
            <person name="Vicario S."/>
            <person name="Vieira F.G."/>
            <person name="Vilella A.J."/>
            <person name="Villasante A."/>
            <person name="Walenz B."/>
            <person name="Wang J."/>
            <person name="Wasserman M."/>
            <person name="Watts T."/>
            <person name="Wilson D."/>
            <person name="Wilson R.K."/>
            <person name="Wing R.A."/>
            <person name="Wolfner M.F."/>
            <person name="Wong A."/>
            <person name="Wong G.K."/>
            <person name="Wu C.I."/>
            <person name="Wu G."/>
            <person name="Yamamoto D."/>
            <person name="Yang H.P."/>
            <person name="Yang S.P."/>
            <person name="Yorke J.A."/>
            <person name="Yoshida K."/>
            <person name="Zdobnov E."/>
            <person name="Zhang P."/>
            <person name="Zhang Y."/>
            <person name="Zimin A.V."/>
            <person name="Baldwin J."/>
            <person name="Abdouelleil A."/>
            <person name="Abdulkadir J."/>
            <person name="Abebe A."/>
            <person name="Abera B."/>
            <person name="Abreu J."/>
            <person name="Acer S.C."/>
            <person name="Aftuck L."/>
            <person name="Alexander A."/>
            <person name="An P."/>
            <person name="Anderson E."/>
            <person name="Anderson S."/>
            <person name="Arachi H."/>
            <person name="Azer M."/>
            <person name="Bachantsang P."/>
            <person name="Barry A."/>
            <person name="Bayul T."/>
            <person name="Berlin A."/>
            <person name="Bessette D."/>
            <person name="Bloom T."/>
            <person name="Blye J."/>
            <person name="Boguslavskiy L."/>
            <person name="Bonnet C."/>
            <person name="Boukhgalter B."/>
            <person name="Bourzgui I."/>
            <person name="Brown A."/>
            <person name="Cahill P."/>
            <person name="Channer S."/>
            <person name="Cheshatsang Y."/>
            <person name="Chuda L."/>
            <person name="Citroen M."/>
            <person name="Collymore A."/>
            <person name="Cooke P."/>
            <person name="Costello M."/>
            <person name="D'Aco K."/>
            <person name="Daza R."/>
            <person name="De Haan G."/>
            <person name="DeGray S."/>
            <person name="DeMaso C."/>
            <person name="Dhargay N."/>
            <person name="Dooley K."/>
            <person name="Dooley E."/>
            <person name="Doricent M."/>
            <person name="Dorje P."/>
            <person name="Dorjee K."/>
            <person name="Dupes A."/>
            <person name="Elong R."/>
            <person name="Falk J."/>
            <person name="Farina A."/>
            <person name="Faro S."/>
            <person name="Ferguson D."/>
            <person name="Fisher S."/>
            <person name="Foley C.D."/>
            <person name="Franke A."/>
            <person name="Friedrich D."/>
            <person name="Gadbois L."/>
            <person name="Gearin G."/>
            <person name="Gearin C.R."/>
            <person name="Giannoukos G."/>
            <person name="Goode T."/>
            <person name="Graham J."/>
            <person name="Grandbois E."/>
            <person name="Grewal S."/>
            <person name="Gyaltsen K."/>
            <person name="Hafez N."/>
            <person name="Hagos B."/>
            <person name="Hall J."/>
            <person name="Henson C."/>
            <person name="Hollinger A."/>
            <person name="Honan T."/>
            <person name="Huard M.D."/>
            <person name="Hughes L."/>
            <person name="Hurhula B."/>
            <person name="Husby M.E."/>
            <person name="Kamat A."/>
            <person name="Kanga B."/>
            <person name="Kashin S."/>
            <person name="Khazanovich D."/>
            <person name="Kisner P."/>
            <person name="Lance K."/>
            <person name="Lara M."/>
            <person name="Lee W."/>
            <person name="Lennon N."/>
            <person name="Letendre F."/>
            <person name="LeVine R."/>
            <person name="Lipovsky A."/>
            <person name="Liu X."/>
            <person name="Liu J."/>
            <person name="Liu S."/>
            <person name="Lokyitsang T."/>
            <person name="Lokyitsang Y."/>
            <person name="Lubonja R."/>
            <person name="Lui A."/>
            <person name="MacDonald P."/>
            <person name="Magnisalis V."/>
            <person name="Maru K."/>
            <person name="Matthews C."/>
            <person name="McCusker W."/>
            <person name="McDonough S."/>
            <person name="Mehta T."/>
            <person name="Meldrim J."/>
            <person name="Meneus L."/>
            <person name="Mihai O."/>
            <person name="Mihalev A."/>
            <person name="Mihova T."/>
            <person name="Mittelman R."/>
            <person name="Mlenga V."/>
            <person name="Montmayeur A."/>
            <person name="Mulrain L."/>
            <person name="Navidi A."/>
            <person name="Naylor J."/>
            <person name="Negash T."/>
            <person name="Nguyen T."/>
            <person name="Nguyen N."/>
            <person name="Nicol R."/>
            <person name="Norbu C."/>
            <person name="Norbu N."/>
            <person name="Novod N."/>
            <person name="O'Neill B."/>
            <person name="Osman S."/>
            <person name="Markiewicz E."/>
            <person name="Oyono O.L."/>
            <person name="Patti C."/>
            <person name="Phunkhang P."/>
            <person name="Pierre F."/>
            <person name="Priest M."/>
            <person name="Raghuraman S."/>
            <person name="Rege F."/>
            <person name="Reyes R."/>
            <person name="Rise C."/>
            <person name="Rogov P."/>
            <person name="Ross K."/>
            <person name="Ryan E."/>
            <person name="Settipalli S."/>
            <person name="Shea T."/>
            <person name="Sherpa N."/>
            <person name="Shi L."/>
            <person name="Shih D."/>
            <person name="Sparrow T."/>
            <person name="Spaulding J."/>
            <person name="Stalker J."/>
            <person name="Stange-Thomann N."/>
            <person name="Stavropoulos S."/>
            <person name="Stone C."/>
            <person name="Strader C."/>
            <person name="Tesfaye S."/>
            <person name="Thomson T."/>
            <person name="Thoulutsang Y."/>
            <person name="Thoulutsang D."/>
            <person name="Topham K."/>
            <person name="Topping I."/>
            <person name="Tsamla T."/>
            <person name="Vassiliev H."/>
            <person name="Vo A."/>
            <person name="Wangchuk T."/>
            <person name="Wangdi T."/>
            <person name="Weiand M."/>
            <person name="Wilkinson J."/>
            <person name="Wilson A."/>
            <person name="Yadav S."/>
            <person name="Young G."/>
            <person name="Yu Q."/>
            <person name="Zembek L."/>
            <person name="Zhong D."/>
            <person name="Zimmer A."/>
            <person name="Zwirko Z."/>
            <person name="Jaffe D.B."/>
            <person name="Alvarez P."/>
            <person name="Brockman W."/>
            <person name="Butler J."/>
            <person name="Chin C."/>
            <person name="Gnerre S."/>
            <person name="Grabherr M."/>
            <person name="Kleber M."/>
            <person name="Mauceli E."/>
            <person name="MacCallum I."/>
        </authorList>
    </citation>
    <scope>NUCLEOTIDE SEQUENCE [LARGE SCALE GENOMIC DNA]</scope>
    <source>
        <strain evidence="3">Tucson 15287-2541.00</strain>
    </source>
</reference>
<dbReference type="Proteomes" id="UP000001070">
    <property type="component" value="Unassembled WGS sequence"/>
</dbReference>
<dbReference type="EMBL" id="CH916370">
    <property type="protein sequence ID" value="EDW00306.1"/>
    <property type="molecule type" value="Genomic_DNA"/>
</dbReference>
<gene>
    <name evidence="2" type="primary">Dgri\GH11929</name>
    <name evidence="2" type="ORF">Dgri_GH11929</name>
</gene>
<name>B4JL53_DROGR</name>
<dbReference type="OrthoDB" id="7868526at2759"/>
<sequence>MCLPYVGKLFGGGHRRRNSAIESPRSSLAPTPQPSNVTIQTTNNANANTNTAIAALKKDSIVLVNAASVKDATGTTVAQAASSQVRQATVRDSKPTSWLEFLGINRGKKGSADSL</sequence>
<proteinExistence type="predicted"/>
<accession>B4JL53</accession>
<dbReference type="HOGENOM" id="CLU_1994953_0_0_1"/>
<evidence type="ECO:0000313" key="2">
    <source>
        <dbReference type="EMBL" id="EDW00306.1"/>
    </source>
</evidence>
<dbReference type="KEGG" id="dgr:6564583"/>
<organism evidence="3">
    <name type="scientific">Drosophila grimshawi</name>
    <name type="common">Hawaiian fruit fly</name>
    <name type="synonym">Idiomyia grimshawi</name>
    <dbReference type="NCBI Taxonomy" id="7222"/>
    <lineage>
        <taxon>Eukaryota</taxon>
        <taxon>Metazoa</taxon>
        <taxon>Ecdysozoa</taxon>
        <taxon>Arthropoda</taxon>
        <taxon>Hexapoda</taxon>
        <taxon>Insecta</taxon>
        <taxon>Pterygota</taxon>
        <taxon>Neoptera</taxon>
        <taxon>Endopterygota</taxon>
        <taxon>Diptera</taxon>
        <taxon>Brachycera</taxon>
        <taxon>Muscomorpha</taxon>
        <taxon>Ephydroidea</taxon>
        <taxon>Drosophilidae</taxon>
        <taxon>Drosophila</taxon>
        <taxon>Hawaiian Drosophila</taxon>
    </lineage>
</organism>
<dbReference type="AlphaFoldDB" id="B4JL53"/>
<feature type="compositionally biased region" description="Polar residues" evidence="1">
    <location>
        <begin position="20"/>
        <end position="37"/>
    </location>
</feature>
<keyword evidence="3" id="KW-1185">Reference proteome</keyword>
<dbReference type="InParanoid" id="B4JL53"/>
<evidence type="ECO:0000256" key="1">
    <source>
        <dbReference type="SAM" id="MobiDB-lite"/>
    </source>
</evidence>
<evidence type="ECO:0000313" key="3">
    <source>
        <dbReference type="Proteomes" id="UP000001070"/>
    </source>
</evidence>
<dbReference type="PhylomeDB" id="B4JL53"/>